<evidence type="ECO:0000313" key="3">
    <source>
        <dbReference type="WBParaSite" id="maker-uti_cns_0019732-snap-gene-0.1-mRNA-1"/>
    </source>
</evidence>
<feature type="region of interest" description="Disordered" evidence="1">
    <location>
        <begin position="72"/>
        <end position="96"/>
    </location>
</feature>
<dbReference type="WBParaSite" id="maker-uti_cns_0019732-snap-gene-0.1-mRNA-1">
    <property type="protein sequence ID" value="maker-uti_cns_0019732-snap-gene-0.1-mRNA-1"/>
    <property type="gene ID" value="maker-uti_cns_0019732-snap-gene-0.1"/>
</dbReference>
<keyword evidence="2" id="KW-1185">Reference proteome</keyword>
<evidence type="ECO:0000313" key="2">
    <source>
        <dbReference type="Proteomes" id="UP000095280"/>
    </source>
</evidence>
<name>A0A1I8IZC3_9PLAT</name>
<organism evidence="2 3">
    <name type="scientific">Macrostomum lignano</name>
    <dbReference type="NCBI Taxonomy" id="282301"/>
    <lineage>
        <taxon>Eukaryota</taxon>
        <taxon>Metazoa</taxon>
        <taxon>Spiralia</taxon>
        <taxon>Lophotrochozoa</taxon>
        <taxon>Platyhelminthes</taxon>
        <taxon>Rhabditophora</taxon>
        <taxon>Macrostomorpha</taxon>
        <taxon>Macrostomida</taxon>
        <taxon>Macrostomidae</taxon>
        <taxon>Macrostomum</taxon>
    </lineage>
</organism>
<proteinExistence type="predicted"/>
<sequence length="123" mass="14125">MADPNAVLADIGVFKREQMNHVEVAGEVVLPDREQVESEKREPASVRRSRAALIGSFKHVEVQERCRLPMLSRSLRRKLRPPPQPPPTELRSSNRNRLNPLMVSRALLTNLYEYECKSLLKLL</sequence>
<dbReference type="Proteomes" id="UP000095280">
    <property type="component" value="Unplaced"/>
</dbReference>
<protein>
    <submittedName>
        <fullName evidence="3">Uncharacterized protein</fullName>
    </submittedName>
</protein>
<dbReference type="Gene3D" id="1.20.5.520">
    <property type="entry name" value="Single helix bin"/>
    <property type="match status" value="1"/>
</dbReference>
<evidence type="ECO:0000256" key="1">
    <source>
        <dbReference type="SAM" id="MobiDB-lite"/>
    </source>
</evidence>
<dbReference type="InterPro" id="IPR038386">
    <property type="entry name" value="Beta-thymosin_sf"/>
</dbReference>
<reference evidence="3" key="1">
    <citation type="submission" date="2016-11" db="UniProtKB">
        <authorList>
            <consortium name="WormBaseParasite"/>
        </authorList>
    </citation>
    <scope>IDENTIFICATION</scope>
</reference>
<dbReference type="AlphaFoldDB" id="A0A1I8IZC3"/>
<accession>A0A1I8IZC3</accession>